<keyword evidence="4 7" id="KW-0698">rRNA processing</keyword>
<reference evidence="9" key="1">
    <citation type="submission" date="2014-03" db="EMBL/GenBank/DDBJ databases">
        <authorList>
            <person name="Aksoy S."/>
            <person name="Warren W."/>
            <person name="Wilson R.K."/>
        </authorList>
    </citation>
    <scope>NUCLEOTIDE SEQUENCE [LARGE SCALE GENOMIC DNA]</scope>
    <source>
        <strain evidence="9">IAEA</strain>
    </source>
</reference>
<evidence type="ECO:0000256" key="4">
    <source>
        <dbReference type="ARBA" id="ARBA00022552"/>
    </source>
</evidence>
<evidence type="ECO:0000256" key="3">
    <source>
        <dbReference type="ARBA" id="ARBA00015212"/>
    </source>
</evidence>
<keyword evidence="7" id="KW-0238">DNA-binding</keyword>
<dbReference type="GO" id="GO:0000178">
    <property type="term" value="C:exosome (RNase complex)"/>
    <property type="evidence" value="ECO:0007669"/>
    <property type="project" value="TreeGrafter"/>
</dbReference>
<evidence type="ECO:0000313" key="8">
    <source>
        <dbReference type="EnsemblMetazoa" id="GBRI004651-PA"/>
    </source>
</evidence>
<evidence type="ECO:0000256" key="5">
    <source>
        <dbReference type="ARBA" id="ARBA00022884"/>
    </source>
</evidence>
<evidence type="ECO:0000256" key="7">
    <source>
        <dbReference type="RuleBase" id="RU368003"/>
    </source>
</evidence>
<keyword evidence="5 7" id="KW-0694">RNA-binding</keyword>
<organism evidence="8 9">
    <name type="scientific">Glossina brevipalpis</name>
    <dbReference type="NCBI Taxonomy" id="37001"/>
    <lineage>
        <taxon>Eukaryota</taxon>
        <taxon>Metazoa</taxon>
        <taxon>Ecdysozoa</taxon>
        <taxon>Arthropoda</taxon>
        <taxon>Hexapoda</taxon>
        <taxon>Insecta</taxon>
        <taxon>Pterygota</taxon>
        <taxon>Neoptera</taxon>
        <taxon>Endopterygota</taxon>
        <taxon>Diptera</taxon>
        <taxon>Brachycera</taxon>
        <taxon>Muscomorpha</taxon>
        <taxon>Hippoboscoidea</taxon>
        <taxon>Glossinidae</taxon>
        <taxon>Glossina</taxon>
    </lineage>
</organism>
<evidence type="ECO:0000313" key="9">
    <source>
        <dbReference type="Proteomes" id="UP000091820"/>
    </source>
</evidence>
<keyword evidence="7" id="KW-0963">Cytoplasm</keyword>
<keyword evidence="6 7" id="KW-0539">Nucleus</keyword>
<comment type="function">
    <text evidence="7">Plays a role in the recruitment of the exosome to pre-rRNA to mediate the 3'-5' end processing of the 5.8S rRNA.</text>
</comment>
<name>A0A1A9W345_9MUSC</name>
<dbReference type="VEuPathDB" id="VectorBase:GBRI004651"/>
<dbReference type="PANTHER" id="PTHR15341:SF3">
    <property type="entry name" value="NUCLEAR NUCLEIC ACID-BINDING PROTEIN C1D"/>
    <property type="match status" value="1"/>
</dbReference>
<dbReference type="PANTHER" id="PTHR15341">
    <property type="entry name" value="SUN-COR STEROID HORMONE RECEPTOR CO-REPRESSOR"/>
    <property type="match status" value="1"/>
</dbReference>
<evidence type="ECO:0000256" key="1">
    <source>
        <dbReference type="ARBA" id="ARBA00004123"/>
    </source>
</evidence>
<dbReference type="GO" id="GO:0003723">
    <property type="term" value="F:RNA binding"/>
    <property type="evidence" value="ECO:0007669"/>
    <property type="project" value="UniProtKB-UniRule"/>
</dbReference>
<sequence>MSILRDYRELENDKKLIEVVENFDNCLNKIEISLLAAVQFDCEGQLLTTQDKVKLDNYMIYCINSLFWMHLKLQGDDPNEHGIKNELSRVRQTILRDKQIYEHDTIRPVVDKSVAERFIKRGLHIHDRPVTTHEDSRMEE</sequence>
<dbReference type="GO" id="GO:0010468">
    <property type="term" value="P:regulation of gene expression"/>
    <property type="evidence" value="ECO:0007669"/>
    <property type="project" value="TreeGrafter"/>
</dbReference>
<comment type="subunit">
    <text evidence="7">Monomer and homodimer.</text>
</comment>
<dbReference type="GO" id="GO:0005730">
    <property type="term" value="C:nucleolus"/>
    <property type="evidence" value="ECO:0007669"/>
    <property type="project" value="UniProtKB-SubCell"/>
</dbReference>
<dbReference type="Pfam" id="PF04000">
    <property type="entry name" value="Sas10_Utp3"/>
    <property type="match status" value="1"/>
</dbReference>
<dbReference type="InterPro" id="IPR007146">
    <property type="entry name" value="Sas10/Utp3/C1D"/>
</dbReference>
<comment type="subcellular location">
    <subcellularLocation>
        <location evidence="7">Cytoplasm</location>
    </subcellularLocation>
    <subcellularLocation>
        <location evidence="7">Nucleus</location>
        <location evidence="7">Nucleolus</location>
    </subcellularLocation>
    <subcellularLocation>
        <location evidence="1 7">Nucleus</location>
    </subcellularLocation>
</comment>
<dbReference type="AlphaFoldDB" id="A0A1A9W345"/>
<dbReference type="STRING" id="37001.A0A1A9W345"/>
<proteinExistence type="inferred from homology"/>
<dbReference type="EnsemblMetazoa" id="GBRI004651-RA">
    <property type="protein sequence ID" value="GBRI004651-PA"/>
    <property type="gene ID" value="GBRI004651"/>
</dbReference>
<accession>A0A1A9W345</accession>
<dbReference type="InterPro" id="IPR011082">
    <property type="entry name" value="Exosome-assoc_fac/DNA_repair"/>
</dbReference>
<dbReference type="GO" id="GO:0005737">
    <property type="term" value="C:cytoplasm"/>
    <property type="evidence" value="ECO:0007669"/>
    <property type="project" value="UniProtKB-SubCell"/>
</dbReference>
<keyword evidence="9" id="KW-1185">Reference proteome</keyword>
<evidence type="ECO:0000256" key="6">
    <source>
        <dbReference type="ARBA" id="ARBA00023242"/>
    </source>
</evidence>
<reference evidence="8" key="2">
    <citation type="submission" date="2020-05" db="UniProtKB">
        <authorList>
            <consortium name="EnsemblMetazoa"/>
        </authorList>
    </citation>
    <scope>IDENTIFICATION</scope>
    <source>
        <strain evidence="8">IAEA</strain>
    </source>
</reference>
<dbReference type="Proteomes" id="UP000091820">
    <property type="component" value="Unassembled WGS sequence"/>
</dbReference>
<evidence type="ECO:0000256" key="2">
    <source>
        <dbReference type="ARBA" id="ARBA00009154"/>
    </source>
</evidence>
<comment type="similarity">
    <text evidence="2 7">Belongs to the C1D family.</text>
</comment>
<dbReference type="GO" id="GO:0000460">
    <property type="term" value="P:maturation of 5.8S rRNA"/>
    <property type="evidence" value="ECO:0007669"/>
    <property type="project" value="TreeGrafter"/>
</dbReference>
<dbReference type="GO" id="GO:0003677">
    <property type="term" value="F:DNA binding"/>
    <property type="evidence" value="ECO:0007669"/>
    <property type="project" value="UniProtKB-KW"/>
</dbReference>
<protein>
    <recommendedName>
        <fullName evidence="3 7">Nuclear nucleic acid-binding protein C1D</fullName>
    </recommendedName>
</protein>